<feature type="compositionally biased region" description="Polar residues" evidence="1">
    <location>
        <begin position="227"/>
        <end position="237"/>
    </location>
</feature>
<feature type="region of interest" description="Disordered" evidence="1">
    <location>
        <begin position="778"/>
        <end position="848"/>
    </location>
</feature>
<name>A0ABD3MJE7_9STRA</name>
<feature type="region of interest" description="Disordered" evidence="1">
    <location>
        <begin position="339"/>
        <end position="413"/>
    </location>
</feature>
<protein>
    <submittedName>
        <fullName evidence="2">Uncharacterized protein</fullName>
    </submittedName>
</protein>
<sequence length="848" mass="93348">MVVSTTTSKPTRGVHPGNNAESMLLDTARQQALIKQHAAVLSATGGVEGGDIGRLAPPVEQRSDTSNVDVTRRAEQQQQQREPPPPSTTGKPPLNKALLMAQYYAMASKLARQQQQPQPPQQPQKQTPPRPLRVITPGMIARRPIEMKHNIIMRSGGHKKSTDSVSESVNTDATEQIYNTKLANSRRKKETAFQPTLERLDTFEPADTVESNSRDDNLTTPKELKKSQSTKSDVSKNSLKTEAEIVLQNSSRKNGVKLLTIDNEHMDSAAHPQALSRANEEHSKKQVGPSNVPAEGSDSSMTKIAVDLGTQLEQINSKMENLQKELTLLARPDTISDKAKHAYSQETKGEDSIQSQEVSKDDSKSSGQSENSNMDSVKKRSILVPKSTTKYSNRLDLDGASKDGDESGLSSTMNSTLSHAEFLSVQSSVTTDKEAFKQKPGVLRRTASLVRNPALALRRSKADKEREELTKRIKHAQTVARLDNRKKEVIGDRKNEVFDDCSNDIVESEDSPDQYFTGDILVRNRMDATNMVHHHSTSGNGMPFYNDLVLGVDSMYEDTDIILDTTGTFDHPSTRNQAHSSHYEIVTSVPSKEIAIQTSPLLGNTPTASEVGTFNNVMESLGLCGARFCMGTSKAMLSCADSCSDNPNGKKVVVSQQLSAFDNEMMARLSPRNGVVRSTSHASLPMYQTPPTTRGCSMLPPFADKKETELEAAGIFTKALSMALQATVGGNNQDQQPTNLNKQISHISDLPQRNINQQMQRTKKQAYADFESIDGRFVNPDHLHKRKPKHVPRDIAVTPKRKHRHGSNDGQHHAGDGSSDRSEEELKKTSKAPKKGFGKFMHKIGLAR</sequence>
<comment type="caution">
    <text evidence="2">The sequence shown here is derived from an EMBL/GenBank/DDBJ whole genome shotgun (WGS) entry which is preliminary data.</text>
</comment>
<accession>A0ABD3MJE7</accession>
<feature type="region of interest" description="Disordered" evidence="1">
    <location>
        <begin position="1"/>
        <end position="24"/>
    </location>
</feature>
<dbReference type="AlphaFoldDB" id="A0ABD3MJE7"/>
<feature type="compositionally biased region" description="Pro residues" evidence="1">
    <location>
        <begin position="117"/>
        <end position="131"/>
    </location>
</feature>
<feature type="compositionally biased region" description="Polar residues" evidence="1">
    <location>
        <begin position="1"/>
        <end position="10"/>
    </location>
</feature>
<feature type="compositionally biased region" description="Basic and acidic residues" evidence="1">
    <location>
        <begin position="806"/>
        <end position="828"/>
    </location>
</feature>
<dbReference type="Proteomes" id="UP001530293">
    <property type="component" value="Unassembled WGS sequence"/>
</dbReference>
<proteinExistence type="predicted"/>
<reference evidence="2 3" key="1">
    <citation type="submission" date="2024-10" db="EMBL/GenBank/DDBJ databases">
        <title>Updated reference genomes for cyclostephanoid diatoms.</title>
        <authorList>
            <person name="Roberts W.R."/>
            <person name="Alverson A.J."/>
        </authorList>
    </citation>
    <scope>NUCLEOTIDE SEQUENCE [LARGE SCALE GENOMIC DNA]</scope>
    <source>
        <strain evidence="2 3">AJA232-27</strain>
    </source>
</reference>
<evidence type="ECO:0000313" key="3">
    <source>
        <dbReference type="Proteomes" id="UP001530293"/>
    </source>
</evidence>
<evidence type="ECO:0000256" key="1">
    <source>
        <dbReference type="SAM" id="MobiDB-lite"/>
    </source>
</evidence>
<feature type="compositionally biased region" description="Polar residues" evidence="1">
    <location>
        <begin position="365"/>
        <end position="375"/>
    </location>
</feature>
<dbReference type="EMBL" id="JALLBG020000137">
    <property type="protein sequence ID" value="KAL3762292.1"/>
    <property type="molecule type" value="Genomic_DNA"/>
</dbReference>
<feature type="region of interest" description="Disordered" evidence="1">
    <location>
        <begin position="46"/>
        <end position="94"/>
    </location>
</feature>
<gene>
    <name evidence="2" type="ORF">ACHAWU_000939</name>
</gene>
<feature type="region of interest" description="Disordered" evidence="1">
    <location>
        <begin position="109"/>
        <end position="136"/>
    </location>
</feature>
<feature type="region of interest" description="Disordered" evidence="1">
    <location>
        <begin position="271"/>
        <end position="299"/>
    </location>
</feature>
<evidence type="ECO:0000313" key="2">
    <source>
        <dbReference type="EMBL" id="KAL3762292.1"/>
    </source>
</evidence>
<feature type="compositionally biased region" description="Polar residues" evidence="1">
    <location>
        <begin position="163"/>
        <end position="172"/>
    </location>
</feature>
<feature type="region of interest" description="Disordered" evidence="1">
    <location>
        <begin position="182"/>
        <end position="237"/>
    </location>
</feature>
<organism evidence="2 3">
    <name type="scientific">Discostella pseudostelligera</name>
    <dbReference type="NCBI Taxonomy" id="259834"/>
    <lineage>
        <taxon>Eukaryota</taxon>
        <taxon>Sar</taxon>
        <taxon>Stramenopiles</taxon>
        <taxon>Ochrophyta</taxon>
        <taxon>Bacillariophyta</taxon>
        <taxon>Coscinodiscophyceae</taxon>
        <taxon>Thalassiosirophycidae</taxon>
        <taxon>Stephanodiscales</taxon>
        <taxon>Stephanodiscaceae</taxon>
        <taxon>Discostella</taxon>
    </lineage>
</organism>
<feature type="compositionally biased region" description="Basic and acidic residues" evidence="1">
    <location>
        <begin position="393"/>
        <end position="405"/>
    </location>
</feature>
<feature type="compositionally biased region" description="Basic and acidic residues" evidence="1">
    <location>
        <begin position="212"/>
        <end position="226"/>
    </location>
</feature>
<feature type="compositionally biased region" description="Basic residues" evidence="1">
    <location>
        <begin position="829"/>
        <end position="842"/>
    </location>
</feature>
<keyword evidence="3" id="KW-1185">Reference proteome</keyword>
<feature type="region of interest" description="Disordered" evidence="1">
    <location>
        <begin position="153"/>
        <end position="172"/>
    </location>
</feature>